<reference evidence="2 3" key="1">
    <citation type="journal article" date="2006" name="Science">
        <title>Phytophthora genome sequences uncover evolutionary origins and mechanisms of pathogenesis.</title>
        <authorList>
            <person name="Tyler B.M."/>
            <person name="Tripathy S."/>
            <person name="Zhang X."/>
            <person name="Dehal P."/>
            <person name="Jiang R.H."/>
            <person name="Aerts A."/>
            <person name="Arredondo F.D."/>
            <person name="Baxter L."/>
            <person name="Bensasson D."/>
            <person name="Beynon J.L."/>
            <person name="Chapman J."/>
            <person name="Damasceno C.M."/>
            <person name="Dorrance A.E."/>
            <person name="Dou D."/>
            <person name="Dickerman A.W."/>
            <person name="Dubchak I.L."/>
            <person name="Garbelotto M."/>
            <person name="Gijzen M."/>
            <person name="Gordon S.G."/>
            <person name="Govers F."/>
            <person name="Grunwald N.J."/>
            <person name="Huang W."/>
            <person name="Ivors K.L."/>
            <person name="Jones R.W."/>
            <person name="Kamoun S."/>
            <person name="Krampis K."/>
            <person name="Lamour K.H."/>
            <person name="Lee M.K."/>
            <person name="McDonald W.H."/>
            <person name="Medina M."/>
            <person name="Meijer H.J."/>
            <person name="Nordberg E.K."/>
            <person name="Maclean D.J."/>
            <person name="Ospina-Giraldo M.D."/>
            <person name="Morris P.F."/>
            <person name="Phuntumart V."/>
            <person name="Putnam N.H."/>
            <person name="Rash S."/>
            <person name="Rose J.K."/>
            <person name="Sakihama Y."/>
            <person name="Salamov A.A."/>
            <person name="Savidor A."/>
            <person name="Scheuring C.F."/>
            <person name="Smith B.M."/>
            <person name="Sobral B.W."/>
            <person name="Terry A."/>
            <person name="Torto-Alalibo T.A."/>
            <person name="Win J."/>
            <person name="Xu Z."/>
            <person name="Zhang H."/>
            <person name="Grigoriev I.V."/>
            <person name="Rokhsar D.S."/>
            <person name="Boore J.L."/>
        </authorList>
    </citation>
    <scope>NUCLEOTIDE SEQUENCE [LARGE SCALE GENOMIC DNA]</scope>
    <source>
        <strain evidence="2 3">P6497</strain>
    </source>
</reference>
<keyword evidence="1" id="KW-0175">Coiled coil</keyword>
<dbReference type="GeneID" id="20644342"/>
<feature type="coiled-coil region" evidence="1">
    <location>
        <begin position="26"/>
        <end position="60"/>
    </location>
</feature>
<dbReference type="EMBL" id="JH159163">
    <property type="protein sequence ID" value="EGZ06949.1"/>
    <property type="molecule type" value="Genomic_DNA"/>
</dbReference>
<dbReference type="KEGG" id="psoj:PHYSODRAFT_319586"/>
<dbReference type="OMA" id="KESAWFV"/>
<accession>G5AC75</accession>
<proteinExistence type="predicted"/>
<evidence type="ECO:0000313" key="3">
    <source>
        <dbReference type="Proteomes" id="UP000002640"/>
    </source>
</evidence>
<dbReference type="AlphaFoldDB" id="G5AC75"/>
<name>G5AC75_PHYSP</name>
<dbReference type="SMR" id="G5AC75"/>
<sequence length="231" mass="26872">MSNSGLDIAFEAYHRERRRLNQKRYRKKQRKLAEQLEIDNQQLRNEIERLHNQRNGLSCGISTKETLWSVAVEYFRVFRRGLHVPTTRLSPGDRIVELEFLRATMSQDLDAGNVRGFELLTRNWKVFTQYFKDVHVQLRRLEQTSDRSLIATTTTSITITSHSLRYMLPNLAVADMIAPLLECLGSLEDVSLVFQNALIQPDCNLVIGEHLSQQCTSLEWWTTRTQLHPTT</sequence>
<protein>
    <recommendedName>
        <fullName evidence="4">BZIP domain-containing protein</fullName>
    </recommendedName>
</protein>
<evidence type="ECO:0000313" key="2">
    <source>
        <dbReference type="EMBL" id="EGZ06949.1"/>
    </source>
</evidence>
<dbReference type="Proteomes" id="UP000002640">
    <property type="component" value="Unassembled WGS sequence"/>
</dbReference>
<gene>
    <name evidence="2" type="ORF">PHYSODRAFT_319586</name>
</gene>
<dbReference type="RefSeq" id="XP_009537713.1">
    <property type="nucleotide sequence ID" value="XM_009539418.1"/>
</dbReference>
<organism evidence="2 3">
    <name type="scientific">Phytophthora sojae (strain P6497)</name>
    <name type="common">Soybean stem and root rot agent</name>
    <name type="synonym">Phytophthora megasperma f. sp. glycines</name>
    <dbReference type="NCBI Taxonomy" id="1094619"/>
    <lineage>
        <taxon>Eukaryota</taxon>
        <taxon>Sar</taxon>
        <taxon>Stramenopiles</taxon>
        <taxon>Oomycota</taxon>
        <taxon>Peronosporomycetes</taxon>
        <taxon>Peronosporales</taxon>
        <taxon>Peronosporaceae</taxon>
        <taxon>Phytophthora</taxon>
    </lineage>
</organism>
<dbReference type="CDD" id="cd14686">
    <property type="entry name" value="bZIP"/>
    <property type="match status" value="1"/>
</dbReference>
<dbReference type="InParanoid" id="G5AC75"/>
<evidence type="ECO:0000256" key="1">
    <source>
        <dbReference type="SAM" id="Coils"/>
    </source>
</evidence>
<evidence type="ECO:0008006" key="4">
    <source>
        <dbReference type="Google" id="ProtNLM"/>
    </source>
</evidence>
<keyword evidence="3" id="KW-1185">Reference proteome</keyword>